<accession>A0ABX0RQV3</accession>
<organism evidence="3 4">
    <name type="scientific">Candidatus Pantoea communis</name>
    <dbReference type="NCBI Taxonomy" id="2608354"/>
    <lineage>
        <taxon>Bacteria</taxon>
        <taxon>Pseudomonadati</taxon>
        <taxon>Pseudomonadota</taxon>
        <taxon>Gammaproteobacteria</taxon>
        <taxon>Enterobacterales</taxon>
        <taxon>Erwiniaceae</taxon>
        <taxon>Pantoea</taxon>
    </lineage>
</organism>
<keyword evidence="2" id="KW-0812">Transmembrane</keyword>
<keyword evidence="2" id="KW-0472">Membrane</keyword>
<protein>
    <submittedName>
        <fullName evidence="3">Uncharacterized protein</fullName>
    </submittedName>
</protein>
<reference evidence="3 4" key="1">
    <citation type="journal article" date="2019" name="bioRxiv">
        <title>Bacteria contribute to plant secondary compound degradation in a generalist herbivore system.</title>
        <authorList>
            <person name="Francoeur C.B."/>
            <person name="Khadempour L."/>
            <person name="Moreira-Soto R.D."/>
            <person name="Gotting K."/>
            <person name="Book A.J."/>
            <person name="Pinto-Tomas A.A."/>
            <person name="Keefover-Ring K."/>
            <person name="Currie C.R."/>
        </authorList>
    </citation>
    <scope>NUCLEOTIDE SEQUENCE [LARGE SCALE GENOMIC DNA]</scope>
    <source>
        <strain evidence="3">Al-1710</strain>
    </source>
</reference>
<keyword evidence="4" id="KW-1185">Reference proteome</keyword>
<feature type="transmembrane region" description="Helical" evidence="2">
    <location>
        <begin position="12"/>
        <end position="32"/>
    </location>
</feature>
<comment type="caution">
    <text evidence="3">The sequence shown here is derived from an EMBL/GenBank/DDBJ whole genome shotgun (WGS) entry which is preliminary data.</text>
</comment>
<evidence type="ECO:0000313" key="3">
    <source>
        <dbReference type="EMBL" id="NIG19232.1"/>
    </source>
</evidence>
<keyword evidence="2" id="KW-1133">Transmembrane helix</keyword>
<sequence length="258" mass="29781">MSKLDVWSTRIANFSQIGVLALAAFGYFYTVLPVYQKSLLDEEIAKKTLELEKKDKKLLELNETLNEKTMELSQLSKDVNQAKDEALTAKSNLKIVQGKFSEQYSELRVHLLSQFTSLSYSECYKSLSSANNISQCFNKIAESYNLRELNIKDKGNLKKNIKKESPKLFIDYSNKKEAHDYTLNKINDRITLANQKCESKKATDDYKDSFKKINIDYECKTKISELENEALKVKMELIFAKKRLMSDYLNSIAQQTLN</sequence>
<evidence type="ECO:0000313" key="4">
    <source>
        <dbReference type="Proteomes" id="UP001515780"/>
    </source>
</evidence>
<evidence type="ECO:0000256" key="1">
    <source>
        <dbReference type="SAM" id="Coils"/>
    </source>
</evidence>
<dbReference type="Proteomes" id="UP001515780">
    <property type="component" value="Unassembled WGS sequence"/>
</dbReference>
<proteinExistence type="predicted"/>
<dbReference type="RefSeq" id="WP_166933429.1">
    <property type="nucleotide sequence ID" value="NZ_VWXC01000007.1"/>
</dbReference>
<keyword evidence="1" id="KW-0175">Coiled coil</keyword>
<gene>
    <name evidence="3" type="ORF">F3J37_11165</name>
</gene>
<name>A0ABX0RQV3_9GAMM</name>
<dbReference type="EMBL" id="VWXC01000007">
    <property type="protein sequence ID" value="NIG19232.1"/>
    <property type="molecule type" value="Genomic_DNA"/>
</dbReference>
<feature type="coiled-coil region" evidence="1">
    <location>
        <begin position="44"/>
        <end position="92"/>
    </location>
</feature>
<evidence type="ECO:0000256" key="2">
    <source>
        <dbReference type="SAM" id="Phobius"/>
    </source>
</evidence>